<dbReference type="SUPFAM" id="SSF46774">
    <property type="entry name" value="ARID-like"/>
    <property type="match status" value="1"/>
</dbReference>
<dbReference type="SMART" id="SM00501">
    <property type="entry name" value="BRIGHT"/>
    <property type="match status" value="1"/>
</dbReference>
<keyword evidence="4" id="KW-1185">Reference proteome</keyword>
<dbReference type="PROSITE" id="PS51011">
    <property type="entry name" value="ARID"/>
    <property type="match status" value="1"/>
</dbReference>
<feature type="compositionally biased region" description="Polar residues" evidence="1">
    <location>
        <begin position="350"/>
        <end position="361"/>
    </location>
</feature>
<dbReference type="Pfam" id="PF01388">
    <property type="entry name" value="ARID"/>
    <property type="match status" value="1"/>
</dbReference>
<evidence type="ECO:0000256" key="1">
    <source>
        <dbReference type="SAM" id="MobiDB-lite"/>
    </source>
</evidence>
<dbReference type="Proteomes" id="UP000008022">
    <property type="component" value="Unassembled WGS sequence"/>
</dbReference>
<dbReference type="GO" id="GO:0003677">
    <property type="term" value="F:DNA binding"/>
    <property type="evidence" value="ECO:0007669"/>
    <property type="project" value="InterPro"/>
</dbReference>
<dbReference type="InterPro" id="IPR036431">
    <property type="entry name" value="ARID_dom_sf"/>
</dbReference>
<feature type="region of interest" description="Disordered" evidence="1">
    <location>
        <begin position="526"/>
        <end position="564"/>
    </location>
</feature>
<dbReference type="EnsemblPlants" id="ORUFI10G12220.4">
    <property type="protein sequence ID" value="ORUFI10G12220.4"/>
    <property type="gene ID" value="ORUFI10G12220"/>
</dbReference>
<feature type="compositionally biased region" description="Low complexity" evidence="1">
    <location>
        <begin position="553"/>
        <end position="564"/>
    </location>
</feature>
<evidence type="ECO:0000259" key="2">
    <source>
        <dbReference type="PROSITE" id="PS51011"/>
    </source>
</evidence>
<dbReference type="InterPro" id="IPR001606">
    <property type="entry name" value="ARID_dom"/>
</dbReference>
<reference evidence="4" key="1">
    <citation type="submission" date="2013-06" db="EMBL/GenBank/DDBJ databases">
        <authorList>
            <person name="Zhao Q."/>
        </authorList>
    </citation>
    <scope>NUCLEOTIDE SEQUENCE</scope>
    <source>
        <strain evidence="4">cv. W1943</strain>
    </source>
</reference>
<name>A0A0E0QZR4_ORYRU</name>
<accession>A0A0E0QZR4</accession>
<dbReference type="Gramene" id="ORUFI10G12220.4">
    <property type="protein sequence ID" value="ORUFI10G12220.4"/>
    <property type="gene ID" value="ORUFI10G12220"/>
</dbReference>
<reference evidence="3" key="2">
    <citation type="submission" date="2015-06" db="UniProtKB">
        <authorList>
            <consortium name="EnsemblPlants"/>
        </authorList>
    </citation>
    <scope>IDENTIFICATION</scope>
</reference>
<proteinExistence type="predicted"/>
<dbReference type="AlphaFoldDB" id="A0A0E0QZR4"/>
<dbReference type="PANTHER" id="PTHR46872:SF10">
    <property type="entry name" value="MYB-LIKE DOMAIN-CONTAINING PROTEIN"/>
    <property type="match status" value="1"/>
</dbReference>
<dbReference type="Gene3D" id="1.10.150.60">
    <property type="entry name" value="ARID DNA-binding domain"/>
    <property type="match status" value="1"/>
</dbReference>
<feature type="compositionally biased region" description="Pro residues" evidence="1">
    <location>
        <begin position="52"/>
        <end position="64"/>
    </location>
</feature>
<feature type="domain" description="ARID" evidence="2">
    <location>
        <begin position="136"/>
        <end position="228"/>
    </location>
</feature>
<evidence type="ECO:0000313" key="4">
    <source>
        <dbReference type="Proteomes" id="UP000008022"/>
    </source>
</evidence>
<evidence type="ECO:0000313" key="3">
    <source>
        <dbReference type="EnsemblPlants" id="ORUFI10G12220.4"/>
    </source>
</evidence>
<protein>
    <recommendedName>
        <fullName evidence="2">ARID domain-containing protein</fullName>
    </recommendedName>
</protein>
<dbReference type="HOGENOM" id="CLU_032356_1_0_1"/>
<feature type="region of interest" description="Disordered" evidence="1">
    <location>
        <begin position="33"/>
        <end position="93"/>
    </location>
</feature>
<feature type="region of interest" description="Disordered" evidence="1">
    <location>
        <begin position="318"/>
        <end position="361"/>
    </location>
</feature>
<feature type="compositionally biased region" description="Low complexity" evidence="1">
    <location>
        <begin position="65"/>
        <end position="74"/>
    </location>
</feature>
<organism evidence="3 4">
    <name type="scientific">Oryza rufipogon</name>
    <name type="common">Brownbeard rice</name>
    <name type="synonym">Asian wild rice</name>
    <dbReference type="NCBI Taxonomy" id="4529"/>
    <lineage>
        <taxon>Eukaryota</taxon>
        <taxon>Viridiplantae</taxon>
        <taxon>Streptophyta</taxon>
        <taxon>Embryophyta</taxon>
        <taxon>Tracheophyta</taxon>
        <taxon>Spermatophyta</taxon>
        <taxon>Magnoliopsida</taxon>
        <taxon>Liliopsida</taxon>
        <taxon>Poales</taxon>
        <taxon>Poaceae</taxon>
        <taxon>BOP clade</taxon>
        <taxon>Oryzoideae</taxon>
        <taxon>Oryzeae</taxon>
        <taxon>Oryzinae</taxon>
        <taxon>Oryza</taxon>
    </lineage>
</organism>
<sequence>MAKQLTGPTLEEELNAIFFLTVCMHRPLQAIGGEDEEFSPNPEGLQAKMAPLPTPPPPSAPSSAPPFKSNASSSRPNRAPPEGTPTSPAAATRPPPFAMVPAVSEAVLAVFDVSTTLRSQGYLAGQELPSITLPEDRAPEVFERLLGSFLAQSHGPGVLPPRPMPPLLGDGTPVGLLRLYLAVRASGGFEAVRSWAAAAEMAGLNPAMDVPIMLVYHKYLCPLEASFLRAQKLREEAGSSGGSAKKGKFLAPAARDAEGVEEVLDLKRKRENLVGMLNWVRQVAKKPDRRRSGRNAADNHLSMALMFRRQMFVDDGFSDKPHGCASPEPEATEPESGLTTEDGQYDGWDDQQSAGGSSNWNSRANRSFGLAYIPEWTGKPSLPYEDPDMLRFLGEPILTPKNNEVFDDTIGKGRPDKCNCEVPGSTSCVRFHVAEKKTELKREMGSSYYAMKFDEIGQDAALTWQKDEEKKFETIVQQNLPSSKYNFWDKLRAAFRYKGERALVSYYNNVFQPRRRAFQNRVAQHANGVDSDDDSIEPAFLRLRQDGGKSRSRSSASSRNQNQS</sequence>
<dbReference type="PANTHER" id="PTHR46872">
    <property type="entry name" value="DNA BINDING PROTEIN"/>
    <property type="match status" value="1"/>
</dbReference>